<sequence>MSRTAISLAAATLAAVLSVTGCTAGFSFGSKSVKKADVEAKLTTEIANQTNTQPTVTCPSDLKGEQGTSMDCSALINGNVYPVRVSVSGVRGSTVDYSFRMDSTPAGGNTGPSASPTSKPTTTPSEEPSSTPSPEPSDEPTDEPTTSGGKVARVNVELAIMNKVKDQSGQTVIVDCPRDLAAKVGTTMTCDWSSLDRRGKVEVEVTTIDPDGKVNFTFRNVS</sequence>
<keyword evidence="5" id="KW-1185">Reference proteome</keyword>
<dbReference type="Pfam" id="PF14230">
    <property type="entry name" value="DUF4333"/>
    <property type="match status" value="2"/>
</dbReference>
<feature type="chain" id="PRO_5039033546" description="DUF4333 domain-containing protein" evidence="2">
    <location>
        <begin position="25"/>
        <end position="222"/>
    </location>
</feature>
<gene>
    <name evidence="4" type="ORF">CGZ94_00500</name>
</gene>
<reference evidence="4 5" key="1">
    <citation type="submission" date="2017-07" db="EMBL/GenBank/DDBJ databases">
        <title>Draft whole genome sequences of clinical Proprionibacteriaceae strains.</title>
        <authorList>
            <person name="Bernier A.-M."/>
            <person name="Bernard K."/>
            <person name="Domingo M.-C."/>
        </authorList>
    </citation>
    <scope>NUCLEOTIDE SEQUENCE [LARGE SCALE GENOMIC DNA]</scope>
    <source>
        <strain evidence="4 5">NML 030167</strain>
    </source>
</reference>
<name>A0A255GNN8_9ACTN</name>
<evidence type="ECO:0000313" key="5">
    <source>
        <dbReference type="Proteomes" id="UP000215896"/>
    </source>
</evidence>
<evidence type="ECO:0000256" key="1">
    <source>
        <dbReference type="SAM" id="MobiDB-lite"/>
    </source>
</evidence>
<protein>
    <recommendedName>
        <fullName evidence="3">DUF4333 domain-containing protein</fullName>
    </recommendedName>
</protein>
<feature type="domain" description="DUF4333" evidence="3">
    <location>
        <begin position="150"/>
        <end position="209"/>
    </location>
</feature>
<dbReference type="Proteomes" id="UP000215896">
    <property type="component" value="Unassembled WGS sequence"/>
</dbReference>
<proteinExistence type="predicted"/>
<dbReference type="OrthoDB" id="3568721at2"/>
<dbReference type="RefSeq" id="WP_094404288.1">
    <property type="nucleotide sequence ID" value="NZ_NMVO01000001.1"/>
</dbReference>
<feature type="domain" description="DUF4333" evidence="3">
    <location>
        <begin position="18"/>
        <end position="92"/>
    </location>
</feature>
<dbReference type="PROSITE" id="PS51257">
    <property type="entry name" value="PROKAR_LIPOPROTEIN"/>
    <property type="match status" value="1"/>
</dbReference>
<dbReference type="EMBL" id="NMVO01000001">
    <property type="protein sequence ID" value="OYO17425.1"/>
    <property type="molecule type" value="Genomic_DNA"/>
</dbReference>
<evidence type="ECO:0000313" key="4">
    <source>
        <dbReference type="EMBL" id="OYO17425.1"/>
    </source>
</evidence>
<dbReference type="InterPro" id="IPR025637">
    <property type="entry name" value="DUF4333"/>
</dbReference>
<accession>A0A255GNN8</accession>
<organism evidence="4 5">
    <name type="scientific">Enemella evansiae</name>
    <dbReference type="NCBI Taxonomy" id="2016499"/>
    <lineage>
        <taxon>Bacteria</taxon>
        <taxon>Bacillati</taxon>
        <taxon>Actinomycetota</taxon>
        <taxon>Actinomycetes</taxon>
        <taxon>Propionibacteriales</taxon>
        <taxon>Propionibacteriaceae</taxon>
        <taxon>Enemella</taxon>
    </lineage>
</organism>
<dbReference type="AlphaFoldDB" id="A0A255GNN8"/>
<comment type="caution">
    <text evidence="4">The sequence shown here is derived from an EMBL/GenBank/DDBJ whole genome shotgun (WGS) entry which is preliminary data.</text>
</comment>
<feature type="compositionally biased region" description="Low complexity" evidence="1">
    <location>
        <begin position="111"/>
        <end position="132"/>
    </location>
</feature>
<feature type="region of interest" description="Disordered" evidence="1">
    <location>
        <begin position="99"/>
        <end position="150"/>
    </location>
</feature>
<evidence type="ECO:0000256" key="2">
    <source>
        <dbReference type="SAM" id="SignalP"/>
    </source>
</evidence>
<evidence type="ECO:0000259" key="3">
    <source>
        <dbReference type="Pfam" id="PF14230"/>
    </source>
</evidence>
<keyword evidence="2" id="KW-0732">Signal</keyword>
<feature type="signal peptide" evidence="2">
    <location>
        <begin position="1"/>
        <end position="24"/>
    </location>
</feature>